<keyword evidence="3" id="KW-1185">Reference proteome</keyword>
<gene>
    <name evidence="2" type="ORF">LTR25_007932</name>
</gene>
<evidence type="ECO:0000256" key="1">
    <source>
        <dbReference type="SAM" id="MobiDB-lite"/>
    </source>
</evidence>
<dbReference type="Proteomes" id="UP001345827">
    <property type="component" value="Unassembled WGS sequence"/>
</dbReference>
<evidence type="ECO:0000313" key="3">
    <source>
        <dbReference type="Proteomes" id="UP001345827"/>
    </source>
</evidence>
<proteinExistence type="predicted"/>
<dbReference type="EMBL" id="JAXLQG010000015">
    <property type="protein sequence ID" value="KAK5532399.1"/>
    <property type="molecule type" value="Genomic_DNA"/>
</dbReference>
<accession>A0AAV9PZ32</accession>
<feature type="compositionally biased region" description="Low complexity" evidence="1">
    <location>
        <begin position="102"/>
        <end position="118"/>
    </location>
</feature>
<feature type="compositionally biased region" description="Basic and acidic residues" evidence="1">
    <location>
        <begin position="217"/>
        <end position="232"/>
    </location>
</feature>
<reference evidence="2 3" key="1">
    <citation type="submission" date="2023-06" db="EMBL/GenBank/DDBJ databases">
        <title>Black Yeasts Isolated from many extreme environments.</title>
        <authorList>
            <person name="Coleine C."/>
            <person name="Stajich J.E."/>
            <person name="Selbmann L."/>
        </authorList>
    </citation>
    <scope>NUCLEOTIDE SEQUENCE [LARGE SCALE GENOMIC DNA]</scope>
    <source>
        <strain evidence="2 3">CCFEE 5887</strain>
    </source>
</reference>
<organism evidence="2 3">
    <name type="scientific">Vermiconidia calcicola</name>
    <dbReference type="NCBI Taxonomy" id="1690605"/>
    <lineage>
        <taxon>Eukaryota</taxon>
        <taxon>Fungi</taxon>
        <taxon>Dikarya</taxon>
        <taxon>Ascomycota</taxon>
        <taxon>Pezizomycotina</taxon>
        <taxon>Dothideomycetes</taxon>
        <taxon>Dothideomycetidae</taxon>
        <taxon>Mycosphaerellales</taxon>
        <taxon>Extremaceae</taxon>
        <taxon>Vermiconidia</taxon>
    </lineage>
</organism>
<protein>
    <submittedName>
        <fullName evidence="2">Uncharacterized protein</fullName>
    </submittedName>
</protein>
<feature type="region of interest" description="Disordered" evidence="1">
    <location>
        <begin position="213"/>
        <end position="232"/>
    </location>
</feature>
<feature type="compositionally biased region" description="Polar residues" evidence="1">
    <location>
        <begin position="133"/>
        <end position="150"/>
    </location>
</feature>
<evidence type="ECO:0000313" key="2">
    <source>
        <dbReference type="EMBL" id="KAK5532399.1"/>
    </source>
</evidence>
<dbReference type="AlphaFoldDB" id="A0AAV9PZ32"/>
<comment type="caution">
    <text evidence="2">The sequence shown here is derived from an EMBL/GenBank/DDBJ whole genome shotgun (WGS) entry which is preliminary data.</text>
</comment>
<sequence>MTCPSQQPLHRTSTSSKDILKQTITRRIQQATTPVSTFPHPISTMGLIKTAMLSGVAIYGVNKLSKASERRQQQSSPSRNGYRDAQPQYLDGPDGQEYNYIPQGRDQPQQRGQSQGLQFDDRRASEPHGQALYLQNNPSSPLPFGQNNNEHLYAPNHAGAPPQYQNSYTNAPREKHSGFVEPDEISQSDFHSQSARREGGGAALLNNLAQQFLGGDSKSKDKGKDMMKMFSR</sequence>
<feature type="region of interest" description="Disordered" evidence="1">
    <location>
        <begin position="65"/>
        <end position="166"/>
    </location>
</feature>
<name>A0AAV9PZ32_9PEZI</name>